<sequence length="277" mass="29893">MDVTWLRFEEADLPGCPPGGQWVGVMPPGGMVLVAVALAAPTGAQGRAAAVLARAAAEGVQVLLHQGQPYVPEAWLSQAWPPAAPACAVLARAARQALQARLAGQAQRAGPGGAARPVDAEAAPFYLEAVVRAGQVEDQALAQAMRARGFNRRQFDEATWFVPLALGRQFLVRHNLDYEDRFLVLSRHGEVMREGVLNEQAVFMTARVQAARWVDQPVVARHLVARSVEVRSALQALKQGQPAAHLQLPLPVFFKESPSPSGLEQARRLMRAHLLPA</sequence>
<organism evidence="1 2">
    <name type="scientific">Ideonella livida</name>
    <dbReference type="NCBI Taxonomy" id="2707176"/>
    <lineage>
        <taxon>Bacteria</taxon>
        <taxon>Pseudomonadati</taxon>
        <taxon>Pseudomonadota</taxon>
        <taxon>Betaproteobacteria</taxon>
        <taxon>Burkholderiales</taxon>
        <taxon>Sphaerotilaceae</taxon>
        <taxon>Ideonella</taxon>
    </lineage>
</organism>
<protein>
    <submittedName>
        <fullName evidence="1">Uncharacterized protein</fullName>
    </submittedName>
</protein>
<dbReference type="RefSeq" id="WP_163456185.1">
    <property type="nucleotide sequence ID" value="NZ_JAAGOH010000003.1"/>
</dbReference>
<evidence type="ECO:0000313" key="2">
    <source>
        <dbReference type="Proteomes" id="UP000484255"/>
    </source>
</evidence>
<dbReference type="EMBL" id="JAAGOH010000003">
    <property type="protein sequence ID" value="NDY90328.1"/>
    <property type="molecule type" value="Genomic_DNA"/>
</dbReference>
<dbReference type="Proteomes" id="UP000484255">
    <property type="component" value="Unassembled WGS sequence"/>
</dbReference>
<comment type="caution">
    <text evidence="1">The sequence shown here is derived from an EMBL/GenBank/DDBJ whole genome shotgun (WGS) entry which is preliminary data.</text>
</comment>
<name>A0A7C9PFD7_9BURK</name>
<gene>
    <name evidence="1" type="ORF">G3A44_03860</name>
</gene>
<evidence type="ECO:0000313" key="1">
    <source>
        <dbReference type="EMBL" id="NDY90328.1"/>
    </source>
</evidence>
<dbReference type="AlphaFoldDB" id="A0A7C9PFD7"/>
<accession>A0A7C9PFD7</accession>
<keyword evidence="2" id="KW-1185">Reference proteome</keyword>
<proteinExistence type="predicted"/>
<reference evidence="1 2" key="1">
    <citation type="submission" date="2020-02" db="EMBL/GenBank/DDBJ databases">
        <title>Ideonella bacterium strain TBM-1.</title>
        <authorList>
            <person name="Chen W.-M."/>
        </authorList>
    </citation>
    <scope>NUCLEOTIDE SEQUENCE [LARGE SCALE GENOMIC DNA]</scope>
    <source>
        <strain evidence="1 2">TBM-1</strain>
    </source>
</reference>